<accession>K2JLQ1</accession>
<dbReference type="PANTHER" id="PTHR36926:SF1">
    <property type="entry name" value="COLICIN V PRODUCTION PROTEIN"/>
    <property type="match status" value="1"/>
</dbReference>
<dbReference type="STRING" id="745411.B3C1_05025"/>
<dbReference type="EMBL" id="AMRI01000005">
    <property type="protein sequence ID" value="EKE76243.1"/>
    <property type="molecule type" value="Genomic_DNA"/>
</dbReference>
<dbReference type="eggNOG" id="COG1286">
    <property type="taxonomic scope" value="Bacteria"/>
</dbReference>
<evidence type="ECO:0000313" key="7">
    <source>
        <dbReference type="Proteomes" id="UP000006755"/>
    </source>
</evidence>
<dbReference type="GO" id="GO:0009403">
    <property type="term" value="P:toxin biosynthetic process"/>
    <property type="evidence" value="ECO:0007669"/>
    <property type="project" value="InterPro"/>
</dbReference>
<dbReference type="InterPro" id="IPR052719">
    <property type="entry name" value="CvpA-like"/>
</dbReference>
<evidence type="ECO:0000256" key="5">
    <source>
        <dbReference type="SAM" id="Phobius"/>
    </source>
</evidence>
<proteinExistence type="predicted"/>
<dbReference type="GO" id="GO:0016020">
    <property type="term" value="C:membrane"/>
    <property type="evidence" value="ECO:0007669"/>
    <property type="project" value="UniProtKB-SubCell"/>
</dbReference>
<feature type="transmembrane region" description="Helical" evidence="5">
    <location>
        <begin position="99"/>
        <end position="120"/>
    </location>
</feature>
<name>K2JLQ1_9GAMM</name>
<evidence type="ECO:0000256" key="2">
    <source>
        <dbReference type="ARBA" id="ARBA00022692"/>
    </source>
</evidence>
<reference evidence="6 7" key="1">
    <citation type="journal article" date="2012" name="J. Bacteriol.">
        <title>Genome Sequence of Gallaecimonas xiamenensis Type Strain 3-C-1.</title>
        <authorList>
            <person name="Lai Q."/>
            <person name="Wang L."/>
            <person name="Wang W."/>
            <person name="Shao Z."/>
        </authorList>
    </citation>
    <scope>NUCLEOTIDE SEQUENCE [LARGE SCALE GENOMIC DNA]</scope>
    <source>
        <strain evidence="6 7">3-C-1</strain>
    </source>
</reference>
<dbReference type="InterPro" id="IPR003825">
    <property type="entry name" value="Colicin-V_CvpA"/>
</dbReference>
<comment type="subcellular location">
    <subcellularLocation>
        <location evidence="1">Membrane</location>
        <topology evidence="1">Multi-pass membrane protein</topology>
    </subcellularLocation>
</comment>
<dbReference type="PATRIC" id="fig|745411.4.peg.998"/>
<dbReference type="RefSeq" id="WP_008483349.1">
    <property type="nucleotide sequence ID" value="NZ_AMRI01000005.1"/>
</dbReference>
<dbReference type="PANTHER" id="PTHR36926">
    <property type="entry name" value="COLICIN V PRODUCTION PROTEIN"/>
    <property type="match status" value="1"/>
</dbReference>
<dbReference type="OrthoDB" id="9810601at2"/>
<keyword evidence="2 5" id="KW-0812">Transmembrane</keyword>
<evidence type="ECO:0000256" key="1">
    <source>
        <dbReference type="ARBA" id="ARBA00004141"/>
    </source>
</evidence>
<keyword evidence="4 5" id="KW-0472">Membrane</keyword>
<gene>
    <name evidence="6" type="ORF">B3C1_05025</name>
</gene>
<dbReference type="Pfam" id="PF02674">
    <property type="entry name" value="Colicin_V"/>
    <property type="match status" value="1"/>
</dbReference>
<protein>
    <submittedName>
        <fullName evidence="6">Colicin V production protein</fullName>
    </submittedName>
</protein>
<evidence type="ECO:0000256" key="4">
    <source>
        <dbReference type="ARBA" id="ARBA00023136"/>
    </source>
</evidence>
<dbReference type="AlphaFoldDB" id="K2JLQ1"/>
<feature type="transmembrane region" description="Helical" evidence="5">
    <location>
        <begin position="32"/>
        <end position="52"/>
    </location>
</feature>
<keyword evidence="7" id="KW-1185">Reference proteome</keyword>
<keyword evidence="3 5" id="KW-1133">Transmembrane helix</keyword>
<evidence type="ECO:0000256" key="3">
    <source>
        <dbReference type="ARBA" id="ARBA00022989"/>
    </source>
</evidence>
<evidence type="ECO:0000313" key="6">
    <source>
        <dbReference type="EMBL" id="EKE76243.1"/>
    </source>
</evidence>
<feature type="transmembrane region" description="Helical" evidence="5">
    <location>
        <begin position="6"/>
        <end position="25"/>
    </location>
</feature>
<dbReference type="Proteomes" id="UP000006755">
    <property type="component" value="Unassembled WGS sequence"/>
</dbReference>
<organism evidence="6 7">
    <name type="scientific">Gallaecimonas xiamenensis 3-C-1</name>
    <dbReference type="NCBI Taxonomy" id="745411"/>
    <lineage>
        <taxon>Bacteria</taxon>
        <taxon>Pseudomonadati</taxon>
        <taxon>Pseudomonadota</taxon>
        <taxon>Gammaproteobacteria</taxon>
        <taxon>Enterobacterales</taxon>
        <taxon>Gallaecimonadaceae</taxon>
        <taxon>Gallaecimonas</taxon>
    </lineage>
</organism>
<feature type="transmembrane region" description="Helical" evidence="5">
    <location>
        <begin position="64"/>
        <end position="87"/>
    </location>
</feature>
<sequence length="162" mass="17836">MNWVDIAILVIIGLSVLISLVRGFVREAMSLLVWVAAFFVASSFYEKLAPLFTGLDDPLFRNAAAIALLFLATLILGGLLTYIVAQLVDKTGLSGFDRLLGMIFGALRGVLVVAALLFAFDSFTSMPDSQWWKSSRLIPEFGVVVQWFFEYLQSSSSFLPKG</sequence>
<comment type="caution">
    <text evidence="6">The sequence shown here is derived from an EMBL/GenBank/DDBJ whole genome shotgun (WGS) entry which is preliminary data.</text>
</comment>